<dbReference type="SMART" id="SM00530">
    <property type="entry name" value="HTH_XRE"/>
    <property type="match status" value="1"/>
</dbReference>
<evidence type="ECO:0000259" key="2">
    <source>
        <dbReference type="PROSITE" id="PS50943"/>
    </source>
</evidence>
<dbReference type="PANTHER" id="PTHR46558:SF3">
    <property type="entry name" value="TRANSCRIPTIONAL REGULATOR"/>
    <property type="match status" value="1"/>
</dbReference>
<dbReference type="RefSeq" id="WP_164789498.1">
    <property type="nucleotide sequence ID" value="NZ_CATNWL010000012.1"/>
</dbReference>
<name>A0AAW9IR73_CLOPF</name>
<dbReference type="Gene3D" id="1.10.260.40">
    <property type="entry name" value="lambda repressor-like DNA-binding domains"/>
    <property type="match status" value="1"/>
</dbReference>
<dbReference type="SUPFAM" id="SSF47413">
    <property type="entry name" value="lambda repressor-like DNA-binding domains"/>
    <property type="match status" value="1"/>
</dbReference>
<dbReference type="PANTHER" id="PTHR46558">
    <property type="entry name" value="TRACRIPTIONAL REGULATORY PROTEIN-RELATED-RELATED"/>
    <property type="match status" value="1"/>
</dbReference>
<proteinExistence type="predicted"/>
<keyword evidence="1" id="KW-0238">DNA-binding</keyword>
<dbReference type="InterPro" id="IPR010982">
    <property type="entry name" value="Lambda_DNA-bd_dom_sf"/>
</dbReference>
<dbReference type="EMBL" id="WNVG01000014">
    <property type="protein sequence ID" value="MDZ5032385.1"/>
    <property type="molecule type" value="Genomic_DNA"/>
</dbReference>
<dbReference type="AlphaFoldDB" id="A0AAW9IR73"/>
<evidence type="ECO:0000313" key="4">
    <source>
        <dbReference type="Proteomes" id="UP001289066"/>
    </source>
</evidence>
<organism evidence="3 4">
    <name type="scientific">Clostridium perfringens</name>
    <dbReference type="NCBI Taxonomy" id="1502"/>
    <lineage>
        <taxon>Bacteria</taxon>
        <taxon>Bacillati</taxon>
        <taxon>Bacillota</taxon>
        <taxon>Clostridia</taxon>
        <taxon>Eubacteriales</taxon>
        <taxon>Clostridiaceae</taxon>
        <taxon>Clostridium</taxon>
    </lineage>
</organism>
<sequence length="62" mass="7319">MEIKLARIKKNLTQKELAEKLGVTPQYLRLIELDKIDIKKSLMIKLSMILEISIQDLFFKED</sequence>
<dbReference type="PROSITE" id="PS50943">
    <property type="entry name" value="HTH_CROC1"/>
    <property type="match status" value="1"/>
</dbReference>
<feature type="domain" description="HTH cro/C1-type" evidence="2">
    <location>
        <begin position="3"/>
        <end position="57"/>
    </location>
</feature>
<dbReference type="Pfam" id="PF01381">
    <property type="entry name" value="HTH_3"/>
    <property type="match status" value="1"/>
</dbReference>
<protein>
    <submittedName>
        <fullName evidence="3">Helix-turn-helix domain-containing protein</fullName>
    </submittedName>
</protein>
<dbReference type="CDD" id="cd00093">
    <property type="entry name" value="HTH_XRE"/>
    <property type="match status" value="1"/>
</dbReference>
<evidence type="ECO:0000313" key="3">
    <source>
        <dbReference type="EMBL" id="MDZ5032385.1"/>
    </source>
</evidence>
<accession>A0AAW9IR73</accession>
<dbReference type="Proteomes" id="UP001289066">
    <property type="component" value="Unassembled WGS sequence"/>
</dbReference>
<dbReference type="GO" id="GO:0003677">
    <property type="term" value="F:DNA binding"/>
    <property type="evidence" value="ECO:0007669"/>
    <property type="project" value="UniProtKB-KW"/>
</dbReference>
<evidence type="ECO:0000256" key="1">
    <source>
        <dbReference type="ARBA" id="ARBA00023125"/>
    </source>
</evidence>
<reference evidence="3" key="1">
    <citation type="submission" date="2019-11" db="EMBL/GenBank/DDBJ databases">
        <title>Characterization of Clostridium perfringens isolates from swine manure treated agricultural soils.</title>
        <authorList>
            <person name="Wushke S.T."/>
        </authorList>
    </citation>
    <scope>NUCLEOTIDE SEQUENCE</scope>
    <source>
        <strain evidence="3">X15</strain>
    </source>
</reference>
<gene>
    <name evidence="3" type="ORF">GNF81_06165</name>
</gene>
<dbReference type="InterPro" id="IPR001387">
    <property type="entry name" value="Cro/C1-type_HTH"/>
</dbReference>
<comment type="caution">
    <text evidence="3">The sequence shown here is derived from an EMBL/GenBank/DDBJ whole genome shotgun (WGS) entry which is preliminary data.</text>
</comment>